<comment type="similarity">
    <text evidence="1">Belongs to the NAD(P)-dependent epimerase/dehydratase family.</text>
</comment>
<organism evidence="3 4">
    <name type="scientific">Geomesophilobacter sediminis</name>
    <dbReference type="NCBI Taxonomy" id="2798584"/>
    <lineage>
        <taxon>Bacteria</taxon>
        <taxon>Pseudomonadati</taxon>
        <taxon>Thermodesulfobacteriota</taxon>
        <taxon>Desulfuromonadia</taxon>
        <taxon>Geobacterales</taxon>
        <taxon>Geobacteraceae</taxon>
        <taxon>Geomesophilobacter</taxon>
    </lineage>
</organism>
<evidence type="ECO:0000256" key="1">
    <source>
        <dbReference type="ARBA" id="ARBA00007637"/>
    </source>
</evidence>
<evidence type="ECO:0000313" key="4">
    <source>
        <dbReference type="Proteomes" id="UP000636888"/>
    </source>
</evidence>
<comment type="caution">
    <text evidence="3">The sequence shown here is derived from an EMBL/GenBank/DDBJ whole genome shotgun (WGS) entry which is preliminary data.</text>
</comment>
<proteinExistence type="inferred from homology"/>
<reference evidence="3" key="1">
    <citation type="submission" date="2020-12" db="EMBL/GenBank/DDBJ databases">
        <title>Geomonas sp. Red875, isolated from river sediment.</title>
        <authorList>
            <person name="Xu Z."/>
            <person name="Zhang Z."/>
            <person name="Masuda Y."/>
            <person name="Itoh H."/>
            <person name="Senoo K."/>
        </authorList>
    </citation>
    <scope>NUCLEOTIDE SEQUENCE</scope>
    <source>
        <strain evidence="3">Red875</strain>
    </source>
</reference>
<dbReference type="Gene3D" id="3.40.50.720">
    <property type="entry name" value="NAD(P)-binding Rossmann-like Domain"/>
    <property type="match status" value="1"/>
</dbReference>
<dbReference type="Proteomes" id="UP000636888">
    <property type="component" value="Unassembled WGS sequence"/>
</dbReference>
<dbReference type="Pfam" id="PF01370">
    <property type="entry name" value="Epimerase"/>
    <property type="match status" value="1"/>
</dbReference>
<dbReference type="RefSeq" id="WP_199382023.1">
    <property type="nucleotide sequence ID" value="NZ_JAEMHM010000001.1"/>
</dbReference>
<dbReference type="PANTHER" id="PTHR43000">
    <property type="entry name" value="DTDP-D-GLUCOSE 4,6-DEHYDRATASE-RELATED"/>
    <property type="match status" value="1"/>
</dbReference>
<dbReference type="EMBL" id="JAEMHM010000001">
    <property type="protein sequence ID" value="MBJ6723176.1"/>
    <property type="molecule type" value="Genomic_DNA"/>
</dbReference>
<name>A0A8J7J4P9_9BACT</name>
<gene>
    <name evidence="3" type="ORF">JFN93_00515</name>
</gene>
<evidence type="ECO:0000313" key="3">
    <source>
        <dbReference type="EMBL" id="MBJ6723176.1"/>
    </source>
</evidence>
<accession>A0A8J7J4P9</accession>
<dbReference type="SUPFAM" id="SSF51735">
    <property type="entry name" value="NAD(P)-binding Rossmann-fold domains"/>
    <property type="match status" value="1"/>
</dbReference>
<keyword evidence="4" id="KW-1185">Reference proteome</keyword>
<protein>
    <submittedName>
        <fullName evidence="3">NAD-dependent epimerase/dehydratase family protein</fullName>
    </submittedName>
</protein>
<feature type="domain" description="NAD-dependent epimerase/dehydratase" evidence="2">
    <location>
        <begin position="4"/>
        <end position="228"/>
    </location>
</feature>
<evidence type="ECO:0000259" key="2">
    <source>
        <dbReference type="Pfam" id="PF01370"/>
    </source>
</evidence>
<dbReference type="AlphaFoldDB" id="A0A8J7J4P9"/>
<dbReference type="InterPro" id="IPR001509">
    <property type="entry name" value="Epimerase_deHydtase"/>
</dbReference>
<sequence>MNLFVTGATGFVGNALLARFSREPVTVTAAVLEGEDASHLPEAVRRAVVPPLRPDCDYAGALAGAEVVIHLAARVHIMRDTAADPLEEFRKVNLHGTERLARQAAAAGVRRFVYVSTVKVLGEESPTPYRAEDPYRPLDPYGVSKAESEVALKRVAEETGLEVVILRPPLVYGPGVKANFLALMKAVQRGVPLPLASLSNRRSLVYVGNLADALAACALHPAAAGETFLVSDGEAVSTADLVRRMAAALDRRAHLLPVPEALLRQVGRLLGRSAAVDRVAGSLQIDSSKITRILGWQPPFTLQQGLAATAEWLKKQF</sequence>
<dbReference type="InterPro" id="IPR036291">
    <property type="entry name" value="NAD(P)-bd_dom_sf"/>
</dbReference>